<evidence type="ECO:0000256" key="2">
    <source>
        <dbReference type="SAM" id="Phobius"/>
    </source>
</evidence>
<evidence type="ECO:0000313" key="4">
    <source>
        <dbReference type="Proteomes" id="UP000440578"/>
    </source>
</evidence>
<dbReference type="Proteomes" id="UP000440578">
    <property type="component" value="Unassembled WGS sequence"/>
</dbReference>
<protein>
    <submittedName>
        <fullName evidence="3">Uncharacterized protein</fullName>
    </submittedName>
</protein>
<organism evidence="3 4">
    <name type="scientific">Amphibalanus amphitrite</name>
    <name type="common">Striped barnacle</name>
    <name type="synonym">Balanus amphitrite</name>
    <dbReference type="NCBI Taxonomy" id="1232801"/>
    <lineage>
        <taxon>Eukaryota</taxon>
        <taxon>Metazoa</taxon>
        <taxon>Ecdysozoa</taxon>
        <taxon>Arthropoda</taxon>
        <taxon>Crustacea</taxon>
        <taxon>Multicrustacea</taxon>
        <taxon>Cirripedia</taxon>
        <taxon>Thoracica</taxon>
        <taxon>Thoracicalcarea</taxon>
        <taxon>Balanomorpha</taxon>
        <taxon>Balanoidea</taxon>
        <taxon>Balanidae</taxon>
        <taxon>Amphibalaninae</taxon>
        <taxon>Amphibalanus</taxon>
    </lineage>
</organism>
<keyword evidence="2" id="KW-0812">Transmembrane</keyword>
<dbReference type="AlphaFoldDB" id="A0A6A4WUU0"/>
<sequence length="496" mass="54064">MRCGALATAARGRLRALAHAPPSTWLRIGAVLALIAYALFECFRLRRLYDRELVSTGFHEEPVGPPPLLSVCVPAWGGRLLGLRPVPSADDSTQWPLLLEREDDWRRLNVSAGLTPLWLATVPPVHQLVVSCNGQRCAPGEDGASPLGVWTTQLGFDVVCFTLRPNGSLDYDSVLDVSYGQRGPLLHLQLPPELPWATLKLHFGPLADLGGPQSQDDTPHSFRLETGRWHRVVAEETETQRLQLWRRPCQPTPADSRGLCVERCVGRLSSASAGCRLPWTLAARDVPECSNFAALRRALWAVKALDWRALEHRCRCLDPCLERRVALHGRHGRWKGAPAGRLLVQLRRQDRASISTEQLVMGLEETAAAACGMISLLLGVSAVAALDWLIDLGRRIVALTCGQTDSKEKEVGAADHLGRPHLRRGWPVGAEAATSDRPSVHQVLACSATVGALSEAERQEPAAALAQKRPPRSAGTARVAGPARAPETLEILVHRG</sequence>
<accession>A0A6A4WUU0</accession>
<evidence type="ECO:0000256" key="1">
    <source>
        <dbReference type="SAM" id="MobiDB-lite"/>
    </source>
</evidence>
<keyword evidence="2" id="KW-0472">Membrane</keyword>
<reference evidence="3 4" key="1">
    <citation type="submission" date="2019-07" db="EMBL/GenBank/DDBJ databases">
        <title>Draft genome assembly of a fouling barnacle, Amphibalanus amphitrite (Darwin, 1854): The first reference genome for Thecostraca.</title>
        <authorList>
            <person name="Kim W."/>
        </authorList>
    </citation>
    <scope>NUCLEOTIDE SEQUENCE [LARGE SCALE GENOMIC DNA]</scope>
    <source>
        <strain evidence="3">SNU_AA5</strain>
        <tissue evidence="3">Soma without cirri and trophi</tissue>
    </source>
</reference>
<name>A0A6A4WUU0_AMPAM</name>
<comment type="caution">
    <text evidence="3">The sequence shown here is derived from an EMBL/GenBank/DDBJ whole genome shotgun (WGS) entry which is preliminary data.</text>
</comment>
<feature type="transmembrane region" description="Helical" evidence="2">
    <location>
        <begin position="25"/>
        <end position="43"/>
    </location>
</feature>
<keyword evidence="4" id="KW-1185">Reference proteome</keyword>
<dbReference type="EMBL" id="VIIS01000378">
    <property type="protein sequence ID" value="KAF0309753.1"/>
    <property type="molecule type" value="Genomic_DNA"/>
</dbReference>
<proteinExistence type="predicted"/>
<keyword evidence="2" id="KW-1133">Transmembrane helix</keyword>
<evidence type="ECO:0000313" key="3">
    <source>
        <dbReference type="EMBL" id="KAF0309753.1"/>
    </source>
</evidence>
<gene>
    <name evidence="3" type="ORF">FJT64_019161</name>
</gene>
<feature type="region of interest" description="Disordered" evidence="1">
    <location>
        <begin position="459"/>
        <end position="488"/>
    </location>
</feature>